<dbReference type="AlphaFoldDB" id="A0A5S4FLD6"/>
<gene>
    <name evidence="2" type="ORF">ETD85_50765</name>
</gene>
<feature type="transmembrane region" description="Helical" evidence="1">
    <location>
        <begin position="7"/>
        <end position="27"/>
    </location>
</feature>
<keyword evidence="1" id="KW-0812">Transmembrane</keyword>
<keyword evidence="1" id="KW-0472">Membrane</keyword>
<sequence length="165" mass="18750">MKLRAHPIVRLGVALSGLIYLALGLHWATTVLKVENGHIWPEPPDMAAAAVISVVIVSAPLVAVGVLTLARAAFLGVTCNDTEVKVHKMLWTRRVPAQRLVEVRRTWTGKTDLWWKGDKGWPRWTRIPAFSLSLLTRPYARQWVEPYNEQCVGTLRRWIEERRPA</sequence>
<organism evidence="2 3">
    <name type="scientific">Nonomuraea zeae</name>
    <dbReference type="NCBI Taxonomy" id="1642303"/>
    <lineage>
        <taxon>Bacteria</taxon>
        <taxon>Bacillati</taxon>
        <taxon>Actinomycetota</taxon>
        <taxon>Actinomycetes</taxon>
        <taxon>Streptosporangiales</taxon>
        <taxon>Streptosporangiaceae</taxon>
        <taxon>Nonomuraea</taxon>
    </lineage>
</organism>
<dbReference type="Proteomes" id="UP000306628">
    <property type="component" value="Unassembled WGS sequence"/>
</dbReference>
<reference evidence="2 3" key="1">
    <citation type="submission" date="2019-05" db="EMBL/GenBank/DDBJ databases">
        <title>Draft genome sequence of Nonomuraea zeae DSM 100528.</title>
        <authorList>
            <person name="Saricaoglu S."/>
            <person name="Isik K."/>
        </authorList>
    </citation>
    <scope>NUCLEOTIDE SEQUENCE [LARGE SCALE GENOMIC DNA]</scope>
    <source>
        <strain evidence="2 3">DSM 100528</strain>
    </source>
</reference>
<keyword evidence="1" id="KW-1133">Transmembrane helix</keyword>
<accession>A0A5S4FLD6</accession>
<dbReference type="OrthoDB" id="3543641at2"/>
<comment type="caution">
    <text evidence="2">The sequence shown here is derived from an EMBL/GenBank/DDBJ whole genome shotgun (WGS) entry which is preliminary data.</text>
</comment>
<dbReference type="RefSeq" id="WP_138697041.1">
    <property type="nucleotide sequence ID" value="NZ_JBHSAZ010000055.1"/>
</dbReference>
<evidence type="ECO:0000256" key="1">
    <source>
        <dbReference type="SAM" id="Phobius"/>
    </source>
</evidence>
<proteinExistence type="predicted"/>
<name>A0A5S4FLD6_9ACTN</name>
<dbReference type="EMBL" id="VCKX01000294">
    <property type="protein sequence ID" value="TMR21538.1"/>
    <property type="molecule type" value="Genomic_DNA"/>
</dbReference>
<protein>
    <submittedName>
        <fullName evidence="2">Uncharacterized protein</fullName>
    </submittedName>
</protein>
<feature type="transmembrane region" description="Helical" evidence="1">
    <location>
        <begin position="47"/>
        <end position="70"/>
    </location>
</feature>
<keyword evidence="3" id="KW-1185">Reference proteome</keyword>
<evidence type="ECO:0000313" key="2">
    <source>
        <dbReference type="EMBL" id="TMR21538.1"/>
    </source>
</evidence>
<evidence type="ECO:0000313" key="3">
    <source>
        <dbReference type="Proteomes" id="UP000306628"/>
    </source>
</evidence>